<dbReference type="Pfam" id="PF00730">
    <property type="entry name" value="HhH-GPD"/>
    <property type="match status" value="1"/>
</dbReference>
<keyword evidence="13 14" id="KW-0326">Glycosidase</keyword>
<dbReference type="Gene3D" id="1.10.1670.10">
    <property type="entry name" value="Helix-hairpin-Helix base-excision DNA repair enzymes (C-terminal)"/>
    <property type="match status" value="1"/>
</dbReference>
<dbReference type="CDD" id="cd03431">
    <property type="entry name" value="NUDIX_DNA_Glycosylase_C-MutY"/>
    <property type="match status" value="1"/>
</dbReference>
<dbReference type="GO" id="GO:0032357">
    <property type="term" value="F:oxidized purine DNA binding"/>
    <property type="evidence" value="ECO:0007669"/>
    <property type="project" value="TreeGrafter"/>
</dbReference>
<dbReference type="FunFam" id="1.10.340.30:FF:000002">
    <property type="entry name" value="Adenine DNA glycosylase"/>
    <property type="match status" value="1"/>
</dbReference>
<dbReference type="PROSITE" id="PS00764">
    <property type="entry name" value="ENDONUCLEASE_III_1"/>
    <property type="match status" value="1"/>
</dbReference>
<sequence length="350" mass="39346">MSHTFAQNIILWQRQHGRHSLPWQKTTDAYHVWLSEIMLQQTQVITVMDYYERFLNRFPTVQDLARADTDDVLALWAGLGYYSRARNLHHCAKQVVSDFGGTFPPNPEQLITLKGIGASTAAAIAVFAYGYPAAILDGNVKRILCRYFGIDTPPSASTDKTLWAQAHEQLITAVAARDIQFDHATALRAYTQGLMDLGATLCTRSKPACGICPLVNDCIAYRDNRTAELPLRKTATAVRDVHIDLYIYRHHNNIWLEKRPKTGIWASLYSFPEHPLVSTDTSTQTLNTITHRLTHRQLYLTPHLTELDDVQALALEDMESVNGGLWLTKSNHESIGVPKPVATVLNLLSE</sequence>
<reference evidence="16" key="2">
    <citation type="submission" date="2020-09" db="EMBL/GenBank/DDBJ databases">
        <authorList>
            <person name="Sun Q."/>
            <person name="Kim S."/>
        </authorList>
    </citation>
    <scope>NUCLEOTIDE SEQUENCE</scope>
    <source>
        <strain evidence="16">KCTC 32501</strain>
    </source>
</reference>
<evidence type="ECO:0000256" key="4">
    <source>
        <dbReference type="ARBA" id="ARBA00012045"/>
    </source>
</evidence>
<dbReference type="Gene3D" id="1.10.340.30">
    <property type="entry name" value="Hypothetical protein, domain 2"/>
    <property type="match status" value="1"/>
</dbReference>
<evidence type="ECO:0000256" key="14">
    <source>
        <dbReference type="RuleBase" id="RU365096"/>
    </source>
</evidence>
<keyword evidence="9" id="KW-0378">Hydrolase</keyword>
<keyword evidence="7" id="KW-0479">Metal-binding</keyword>
<dbReference type="InterPro" id="IPR005760">
    <property type="entry name" value="A/G_AdeGlyc_MutY"/>
</dbReference>
<evidence type="ECO:0000256" key="6">
    <source>
        <dbReference type="ARBA" id="ARBA00022485"/>
    </source>
</evidence>
<keyword evidence="8 14" id="KW-0227">DNA damage</keyword>
<dbReference type="GO" id="GO:0034039">
    <property type="term" value="F:8-oxo-7,8-dihydroguanine DNA N-glycosylase activity"/>
    <property type="evidence" value="ECO:0007669"/>
    <property type="project" value="TreeGrafter"/>
</dbReference>
<keyword evidence="17" id="KW-1185">Reference proteome</keyword>
<evidence type="ECO:0000313" key="16">
    <source>
        <dbReference type="EMBL" id="GHA72297.1"/>
    </source>
</evidence>
<dbReference type="CDD" id="cd00056">
    <property type="entry name" value="ENDO3c"/>
    <property type="match status" value="1"/>
</dbReference>
<evidence type="ECO:0000256" key="12">
    <source>
        <dbReference type="ARBA" id="ARBA00023204"/>
    </source>
</evidence>
<reference evidence="16" key="1">
    <citation type="journal article" date="2014" name="Int. J. Syst. Evol. Microbiol.">
        <title>Complete genome sequence of Corynebacterium casei LMG S-19264T (=DSM 44701T), isolated from a smear-ripened cheese.</title>
        <authorList>
            <consortium name="US DOE Joint Genome Institute (JGI-PGF)"/>
            <person name="Walter F."/>
            <person name="Albersmeier A."/>
            <person name="Kalinowski J."/>
            <person name="Ruckert C."/>
        </authorList>
    </citation>
    <scope>NUCLEOTIDE SEQUENCE</scope>
    <source>
        <strain evidence="16">KCTC 32501</strain>
    </source>
</reference>
<evidence type="ECO:0000259" key="15">
    <source>
        <dbReference type="SMART" id="SM00478"/>
    </source>
</evidence>
<dbReference type="GO" id="GO:0046872">
    <property type="term" value="F:metal ion binding"/>
    <property type="evidence" value="ECO:0007669"/>
    <property type="project" value="UniProtKB-UniRule"/>
</dbReference>
<comment type="catalytic activity">
    <reaction evidence="1 14">
        <text>Hydrolyzes free adenine bases from 7,8-dihydro-8-oxoguanine:adenine mismatched double-stranded DNA, leaving an apurinic site.</text>
        <dbReference type="EC" id="3.2.2.31"/>
    </reaction>
</comment>
<dbReference type="GO" id="GO:0035485">
    <property type="term" value="F:adenine/guanine mispair binding"/>
    <property type="evidence" value="ECO:0007669"/>
    <property type="project" value="TreeGrafter"/>
</dbReference>
<evidence type="ECO:0000256" key="8">
    <source>
        <dbReference type="ARBA" id="ARBA00022763"/>
    </source>
</evidence>
<dbReference type="InterPro" id="IPR011257">
    <property type="entry name" value="DNA_glycosylase"/>
</dbReference>
<dbReference type="InterPro" id="IPR015797">
    <property type="entry name" value="NUDIX_hydrolase-like_dom_sf"/>
</dbReference>
<dbReference type="InterPro" id="IPR003651">
    <property type="entry name" value="Endonuclease3_FeS-loop_motif"/>
</dbReference>
<evidence type="ECO:0000256" key="2">
    <source>
        <dbReference type="ARBA" id="ARBA00002933"/>
    </source>
</evidence>
<gene>
    <name evidence="16" type="primary">mutY</name>
    <name evidence="16" type="ORF">GCM10009007_11590</name>
</gene>
<dbReference type="InterPro" id="IPR023170">
    <property type="entry name" value="HhH_base_excis_C"/>
</dbReference>
<evidence type="ECO:0000256" key="10">
    <source>
        <dbReference type="ARBA" id="ARBA00023004"/>
    </source>
</evidence>
<dbReference type="InterPro" id="IPR003265">
    <property type="entry name" value="HhH-GPD_domain"/>
</dbReference>
<dbReference type="Pfam" id="PF14815">
    <property type="entry name" value="NUDIX_4"/>
    <property type="match status" value="1"/>
</dbReference>
<organism evidence="16 17">
    <name type="scientific">Formosimonas limnophila</name>
    <dbReference type="NCBI Taxonomy" id="1384487"/>
    <lineage>
        <taxon>Bacteria</taxon>
        <taxon>Pseudomonadati</taxon>
        <taxon>Pseudomonadota</taxon>
        <taxon>Betaproteobacteria</taxon>
        <taxon>Burkholderiales</taxon>
        <taxon>Burkholderiaceae</taxon>
        <taxon>Formosimonas</taxon>
    </lineage>
</organism>
<name>A0A8J3FYD5_9BURK</name>
<dbReference type="PANTHER" id="PTHR42944">
    <property type="entry name" value="ADENINE DNA GLYCOSYLASE"/>
    <property type="match status" value="1"/>
</dbReference>
<dbReference type="Pfam" id="PF10576">
    <property type="entry name" value="EndIII_4Fe-2S"/>
    <property type="match status" value="1"/>
</dbReference>
<keyword evidence="12" id="KW-0234">DNA repair</keyword>
<dbReference type="GO" id="GO:0051539">
    <property type="term" value="F:4 iron, 4 sulfur cluster binding"/>
    <property type="evidence" value="ECO:0007669"/>
    <property type="project" value="UniProtKB-UniRule"/>
</dbReference>
<dbReference type="InterPro" id="IPR029119">
    <property type="entry name" value="MutY_C"/>
</dbReference>
<evidence type="ECO:0000256" key="5">
    <source>
        <dbReference type="ARBA" id="ARBA00022023"/>
    </source>
</evidence>
<dbReference type="AlphaFoldDB" id="A0A8J3FYD5"/>
<comment type="function">
    <text evidence="2">Adenine glycosylase active on G-A mispairs. MutY also corrects error-prone DNA synthesis past GO lesions which are due to the oxidatively damaged form of guanine: 7,8-dihydro-8-oxoguanine (8-oxo-dGTP).</text>
</comment>
<dbReference type="GO" id="GO:0006284">
    <property type="term" value="P:base-excision repair"/>
    <property type="evidence" value="ECO:0007669"/>
    <property type="project" value="UniProtKB-UniRule"/>
</dbReference>
<evidence type="ECO:0000256" key="3">
    <source>
        <dbReference type="ARBA" id="ARBA00008343"/>
    </source>
</evidence>
<protein>
    <recommendedName>
        <fullName evidence="5 14">Adenine DNA glycosylase</fullName>
        <ecNumber evidence="4 14">3.2.2.31</ecNumber>
    </recommendedName>
</protein>
<evidence type="ECO:0000256" key="9">
    <source>
        <dbReference type="ARBA" id="ARBA00022801"/>
    </source>
</evidence>
<feature type="domain" description="HhH-GPD" evidence="15">
    <location>
        <begin position="38"/>
        <end position="200"/>
    </location>
</feature>
<accession>A0A8J3FYD5</accession>
<evidence type="ECO:0000256" key="13">
    <source>
        <dbReference type="ARBA" id="ARBA00023295"/>
    </source>
</evidence>
<evidence type="ECO:0000313" key="17">
    <source>
        <dbReference type="Proteomes" id="UP000614287"/>
    </source>
</evidence>
<proteinExistence type="inferred from homology"/>
<evidence type="ECO:0000256" key="1">
    <source>
        <dbReference type="ARBA" id="ARBA00000843"/>
    </source>
</evidence>
<evidence type="ECO:0000256" key="11">
    <source>
        <dbReference type="ARBA" id="ARBA00023014"/>
    </source>
</evidence>
<dbReference type="Gene3D" id="3.90.79.10">
    <property type="entry name" value="Nucleoside Triphosphate Pyrophosphohydrolase"/>
    <property type="match status" value="1"/>
</dbReference>
<comment type="caution">
    <text evidence="16">The sequence shown here is derived from an EMBL/GenBank/DDBJ whole genome shotgun (WGS) entry which is preliminary data.</text>
</comment>
<dbReference type="EC" id="3.2.2.31" evidence="4 14"/>
<comment type="cofactor">
    <cofactor evidence="14">
        <name>[4Fe-4S] cluster</name>
        <dbReference type="ChEBI" id="CHEBI:49883"/>
    </cofactor>
    <text evidence="14">Binds 1 [4Fe-4S] cluster.</text>
</comment>
<dbReference type="SUPFAM" id="SSF48150">
    <property type="entry name" value="DNA-glycosylase"/>
    <property type="match status" value="1"/>
</dbReference>
<keyword evidence="11" id="KW-0411">Iron-sulfur</keyword>
<dbReference type="RefSeq" id="WP_189492939.1">
    <property type="nucleotide sequence ID" value="NZ_BMZG01000005.1"/>
</dbReference>
<dbReference type="GO" id="GO:0006298">
    <property type="term" value="P:mismatch repair"/>
    <property type="evidence" value="ECO:0007669"/>
    <property type="project" value="TreeGrafter"/>
</dbReference>
<keyword evidence="10 14" id="KW-0408">Iron</keyword>
<dbReference type="GO" id="GO:0000701">
    <property type="term" value="F:purine-specific mismatch base pair DNA N-glycosylase activity"/>
    <property type="evidence" value="ECO:0007669"/>
    <property type="project" value="UniProtKB-EC"/>
</dbReference>
<dbReference type="SMART" id="SM00478">
    <property type="entry name" value="ENDO3c"/>
    <property type="match status" value="1"/>
</dbReference>
<dbReference type="Proteomes" id="UP000614287">
    <property type="component" value="Unassembled WGS sequence"/>
</dbReference>
<dbReference type="SUPFAM" id="SSF55811">
    <property type="entry name" value="Nudix"/>
    <property type="match status" value="1"/>
</dbReference>
<dbReference type="InterPro" id="IPR004035">
    <property type="entry name" value="Endouclease-III_FeS-bd_BS"/>
</dbReference>
<dbReference type="EMBL" id="BMZG01000005">
    <property type="protein sequence ID" value="GHA72297.1"/>
    <property type="molecule type" value="Genomic_DNA"/>
</dbReference>
<evidence type="ECO:0000256" key="7">
    <source>
        <dbReference type="ARBA" id="ARBA00022723"/>
    </source>
</evidence>
<dbReference type="InterPro" id="IPR044298">
    <property type="entry name" value="MIG/MutY"/>
</dbReference>
<keyword evidence="6" id="KW-0004">4Fe-4S</keyword>
<dbReference type="PANTHER" id="PTHR42944:SF1">
    <property type="entry name" value="ADENINE DNA GLYCOSYLASE"/>
    <property type="match status" value="1"/>
</dbReference>
<comment type="similarity">
    <text evidence="3 14">Belongs to the Nth/MutY family.</text>
</comment>
<dbReference type="NCBIfam" id="TIGR01084">
    <property type="entry name" value="mutY"/>
    <property type="match status" value="1"/>
</dbReference>